<feature type="domain" description="Carrier" evidence="3">
    <location>
        <begin position="865"/>
        <end position="939"/>
    </location>
</feature>
<dbReference type="Gene3D" id="3.30.300.30">
    <property type="match status" value="1"/>
</dbReference>
<evidence type="ECO:0000313" key="5">
    <source>
        <dbReference type="Proteomes" id="UP001138997"/>
    </source>
</evidence>
<reference evidence="4" key="1">
    <citation type="submission" date="2021-11" db="EMBL/GenBank/DDBJ databases">
        <title>Streptomyces corallinus and Kineosporia corallina sp. nov., two new coral-derived marine actinobacteria.</title>
        <authorList>
            <person name="Buangrab K."/>
            <person name="Sutthacheep M."/>
            <person name="Yeemin T."/>
            <person name="Harunari E."/>
            <person name="Igarashi Y."/>
            <person name="Sripreechasak P."/>
            <person name="Kanchanasin P."/>
            <person name="Tanasupawat S."/>
            <person name="Phongsopitanun W."/>
        </authorList>
    </citation>
    <scope>NUCLEOTIDE SEQUENCE</scope>
    <source>
        <strain evidence="4">JCM 31032</strain>
    </source>
</reference>
<dbReference type="FunFam" id="3.40.50.980:FF:000002">
    <property type="entry name" value="Enterobactin synthetase component F"/>
    <property type="match status" value="1"/>
</dbReference>
<dbReference type="Gene3D" id="1.10.1200.10">
    <property type="entry name" value="ACP-like"/>
    <property type="match status" value="1"/>
</dbReference>
<comment type="caution">
    <text evidence="4">The sequence shown here is derived from an EMBL/GenBank/DDBJ whole genome shotgun (WGS) entry which is preliminary data.</text>
</comment>
<sequence length="941" mass="99708">MSRVLAVPRRFPRPVPDGITHAVVVPVGSSIDLPGATWGRDCPAPRGSAEAERIVGAETRRPLEDGQASRAVVVTYPDSDRDLILVGDRDVLDGPALLRYARALASGQNPGPASGTRPTGPDPVVPVTVPGEGVSPFLATNPSGGPDLELRQEWGATTTELLVAAVAVVLGRLGRCSRPTVAAHVTTGAGEGTVLLAPCVDDDVSVTGLLTSVRNTLGDPAMLLPPAARLDPSEARIGIGILDMLEAGPGERAMPALSAPFPLTLAPVRLEDGVEITALARAESGDLPQLEGLLATIRHVHRQIAAGHGDLGDISLVAHPAPEIPEITEMPAGRSLHAAFADVAARRPEEIALSDGERSVTYSELDREASLLAAGLRAAGVLVGERVGICLERSSDLIATMIAVLRAGATYVPMDPAYPDERLSYTSRDAGLRLVVSTRTSFPADGELIVLTPDEVRSWAAQTPDLMAPGTGDPSGQGGQGPAYVIYTSGSTGRPKGVVVAHTSVLALIEGTRADLALSPDDTWTLFHSSAFDFSVWEIWAPLLTGARLVLVPYWATRDPEEFWDLLRRERVTVLNQTPSAFRQLDAVDSTRAQRLALRLVVFGGESLDTRRLTGWFDRYPETVCRLVNMFGITETTVHVTSRTLSRADALTGSSSVGWALPGWSLTVRDRRLRPVPVGFPGEILVGGAGLALEYLGRPELTAERFVEDPLTGRRLYRSGDLGRLGPDGQLDHLGRIDNQVKIRGFRIELDEIAKVLEGAPGVQAAAVVVGGDTAQDTANARLDAYVVPGGLDLQMLRVRAERLLPVHMVPATITPLAALPLTANGKLDIRALPDPYAVRQPSPAPVPVPTIPPAATADVSTDEQAVVPLPERLRALWQDLLGVPVSAHDNFFELGGNSLLAVRLSTLMRENGLPPLNLRLLYLNATPGGLAAAMQGVPVG</sequence>
<dbReference type="FunFam" id="3.40.50.12780:FF:000012">
    <property type="entry name" value="Non-ribosomal peptide synthetase"/>
    <property type="match status" value="1"/>
</dbReference>
<dbReference type="RefSeq" id="WP_231446795.1">
    <property type="nucleotide sequence ID" value="NZ_JAJOMB010000016.1"/>
</dbReference>
<dbReference type="SUPFAM" id="SSF47336">
    <property type="entry name" value="ACP-like"/>
    <property type="match status" value="1"/>
</dbReference>
<dbReference type="SUPFAM" id="SSF56801">
    <property type="entry name" value="Acetyl-CoA synthetase-like"/>
    <property type="match status" value="1"/>
</dbReference>
<organism evidence="4 5">
    <name type="scientific">Kineosporia babensis</name>
    <dbReference type="NCBI Taxonomy" id="499548"/>
    <lineage>
        <taxon>Bacteria</taxon>
        <taxon>Bacillati</taxon>
        <taxon>Actinomycetota</taxon>
        <taxon>Actinomycetes</taxon>
        <taxon>Kineosporiales</taxon>
        <taxon>Kineosporiaceae</taxon>
        <taxon>Kineosporia</taxon>
    </lineage>
</organism>
<accession>A0A9X1NHX0</accession>
<evidence type="ECO:0000256" key="1">
    <source>
        <dbReference type="ARBA" id="ARBA00022450"/>
    </source>
</evidence>
<dbReference type="NCBIfam" id="TIGR01733">
    <property type="entry name" value="AA-adenyl-dom"/>
    <property type="match status" value="1"/>
</dbReference>
<dbReference type="InterPro" id="IPR045851">
    <property type="entry name" value="AMP-bd_C_sf"/>
</dbReference>
<dbReference type="InterPro" id="IPR000873">
    <property type="entry name" value="AMP-dep_synth/lig_dom"/>
</dbReference>
<dbReference type="InterPro" id="IPR009081">
    <property type="entry name" value="PP-bd_ACP"/>
</dbReference>
<dbReference type="PROSITE" id="PS50075">
    <property type="entry name" value="CARRIER"/>
    <property type="match status" value="1"/>
</dbReference>
<proteinExistence type="predicted"/>
<protein>
    <submittedName>
        <fullName evidence="4">Amino acid adenylation domain-containing protein</fullName>
    </submittedName>
</protein>
<dbReference type="AlphaFoldDB" id="A0A9X1NHX0"/>
<keyword evidence="1" id="KW-0596">Phosphopantetheine</keyword>
<keyword evidence="5" id="KW-1185">Reference proteome</keyword>
<dbReference type="Pfam" id="PF00501">
    <property type="entry name" value="AMP-binding"/>
    <property type="match status" value="1"/>
</dbReference>
<dbReference type="PANTHER" id="PTHR45527">
    <property type="entry name" value="NONRIBOSOMAL PEPTIDE SYNTHETASE"/>
    <property type="match status" value="1"/>
</dbReference>
<dbReference type="InterPro" id="IPR036736">
    <property type="entry name" value="ACP-like_sf"/>
</dbReference>
<dbReference type="InterPro" id="IPR020845">
    <property type="entry name" value="AMP-binding_CS"/>
</dbReference>
<dbReference type="Gene3D" id="3.40.50.12780">
    <property type="entry name" value="N-terminal domain of ligase-like"/>
    <property type="match status" value="1"/>
</dbReference>
<dbReference type="PROSITE" id="PS00012">
    <property type="entry name" value="PHOSPHOPANTETHEINE"/>
    <property type="match status" value="1"/>
</dbReference>
<dbReference type="GO" id="GO:0044550">
    <property type="term" value="P:secondary metabolite biosynthetic process"/>
    <property type="evidence" value="ECO:0007669"/>
    <property type="project" value="TreeGrafter"/>
</dbReference>
<gene>
    <name evidence="4" type="ORF">LR394_25955</name>
</gene>
<dbReference type="InterPro" id="IPR010071">
    <property type="entry name" value="AA_adenyl_dom"/>
</dbReference>
<evidence type="ECO:0000256" key="2">
    <source>
        <dbReference type="ARBA" id="ARBA00022553"/>
    </source>
</evidence>
<dbReference type="GO" id="GO:0031177">
    <property type="term" value="F:phosphopantetheine binding"/>
    <property type="evidence" value="ECO:0007669"/>
    <property type="project" value="TreeGrafter"/>
</dbReference>
<dbReference type="PROSITE" id="PS00455">
    <property type="entry name" value="AMP_BINDING"/>
    <property type="match status" value="1"/>
</dbReference>
<dbReference type="Proteomes" id="UP001138997">
    <property type="component" value="Unassembled WGS sequence"/>
</dbReference>
<evidence type="ECO:0000313" key="4">
    <source>
        <dbReference type="EMBL" id="MCD5314355.1"/>
    </source>
</evidence>
<dbReference type="PANTHER" id="PTHR45527:SF1">
    <property type="entry name" value="FATTY ACID SYNTHASE"/>
    <property type="match status" value="1"/>
</dbReference>
<evidence type="ECO:0000259" key="3">
    <source>
        <dbReference type="PROSITE" id="PS50075"/>
    </source>
</evidence>
<name>A0A9X1NHX0_9ACTN</name>
<dbReference type="InterPro" id="IPR042099">
    <property type="entry name" value="ANL_N_sf"/>
</dbReference>
<dbReference type="GO" id="GO:0005829">
    <property type="term" value="C:cytosol"/>
    <property type="evidence" value="ECO:0007669"/>
    <property type="project" value="TreeGrafter"/>
</dbReference>
<dbReference type="InterPro" id="IPR006162">
    <property type="entry name" value="Ppantetheine_attach_site"/>
</dbReference>
<dbReference type="GO" id="GO:0043041">
    <property type="term" value="P:amino acid activation for nonribosomal peptide biosynthetic process"/>
    <property type="evidence" value="ECO:0007669"/>
    <property type="project" value="TreeGrafter"/>
</dbReference>
<dbReference type="Pfam" id="PF00550">
    <property type="entry name" value="PP-binding"/>
    <property type="match status" value="1"/>
</dbReference>
<dbReference type="EMBL" id="JAJOMB010000016">
    <property type="protein sequence ID" value="MCD5314355.1"/>
    <property type="molecule type" value="Genomic_DNA"/>
</dbReference>
<keyword evidence="2" id="KW-0597">Phosphoprotein</keyword>
<dbReference type="CDD" id="cd17643">
    <property type="entry name" value="A_NRPS_Cytc1-like"/>
    <property type="match status" value="1"/>
</dbReference>